<keyword evidence="3" id="KW-1185">Reference proteome</keyword>
<evidence type="ECO:0000313" key="3">
    <source>
        <dbReference type="Proteomes" id="UP001271648"/>
    </source>
</evidence>
<dbReference type="PANTHER" id="PTHR33802">
    <property type="entry name" value="SI:CH211-161H7.5-RELATED"/>
    <property type="match status" value="1"/>
</dbReference>
<dbReference type="EMBL" id="JAUBDJ010000008">
    <property type="protein sequence ID" value="MDW0117834.1"/>
    <property type="molecule type" value="Genomic_DNA"/>
</dbReference>
<sequence length="249" mass="28588">MSKTIMMTLSLIAVIIVNVIARFFSLNGFTTSEIANRLPVLFIPADYVLLILGVVVVLLFYWIFNFNKAGRKLSYRYQNRVASLFILCSILHITWIFLWHYGLFNWAVIVKLALLFLLLAFYFSYPKRDNRLLGRIPFSLLVGWGFISTIMNVSYTLIINDWSGMGLSDPLWTVIYLTISTAFALHFMYHHRDYVMNLVFVWAFIGIAIKNGTEELFISAAAIFLCATIITCIFLFSGRNTEIKNRVGA</sequence>
<keyword evidence="1" id="KW-0812">Transmembrane</keyword>
<feature type="transmembrane region" description="Helical" evidence="1">
    <location>
        <begin position="108"/>
        <end position="125"/>
    </location>
</feature>
<gene>
    <name evidence="2" type="ORF">QTL97_12880</name>
</gene>
<evidence type="ECO:0000313" key="2">
    <source>
        <dbReference type="EMBL" id="MDW0117834.1"/>
    </source>
</evidence>
<protein>
    <submittedName>
        <fullName evidence="2">Tryptophan-rich sensory protein</fullName>
    </submittedName>
</protein>
<dbReference type="Proteomes" id="UP001271648">
    <property type="component" value="Unassembled WGS sequence"/>
</dbReference>
<dbReference type="PANTHER" id="PTHR33802:SF1">
    <property type="entry name" value="XK-RELATED PROTEIN"/>
    <property type="match status" value="1"/>
</dbReference>
<feature type="transmembrane region" description="Helical" evidence="1">
    <location>
        <begin position="137"/>
        <end position="158"/>
    </location>
</feature>
<feature type="transmembrane region" description="Helical" evidence="1">
    <location>
        <begin position="170"/>
        <end position="187"/>
    </location>
</feature>
<feature type="transmembrane region" description="Helical" evidence="1">
    <location>
        <begin position="45"/>
        <end position="64"/>
    </location>
</feature>
<dbReference type="AlphaFoldDB" id="A0AAW9A9U5"/>
<accession>A0AAW9A9U5</accession>
<feature type="transmembrane region" description="Helical" evidence="1">
    <location>
        <begin position="84"/>
        <end position="102"/>
    </location>
</feature>
<feature type="transmembrane region" description="Helical" evidence="1">
    <location>
        <begin position="216"/>
        <end position="236"/>
    </location>
</feature>
<name>A0AAW9A9U5_9BACL</name>
<keyword evidence="1" id="KW-0472">Membrane</keyword>
<dbReference type="RefSeq" id="WP_317940954.1">
    <property type="nucleotide sequence ID" value="NZ_JAUBDJ010000008.1"/>
</dbReference>
<organism evidence="2 3">
    <name type="scientific">Sporosarcina thermotolerans</name>
    <dbReference type="NCBI Taxonomy" id="633404"/>
    <lineage>
        <taxon>Bacteria</taxon>
        <taxon>Bacillati</taxon>
        <taxon>Bacillota</taxon>
        <taxon>Bacilli</taxon>
        <taxon>Bacillales</taxon>
        <taxon>Caryophanaceae</taxon>
        <taxon>Sporosarcina</taxon>
    </lineage>
</organism>
<keyword evidence="1" id="KW-1133">Transmembrane helix</keyword>
<evidence type="ECO:0000256" key="1">
    <source>
        <dbReference type="SAM" id="Phobius"/>
    </source>
</evidence>
<comment type="caution">
    <text evidence="2">The sequence shown here is derived from an EMBL/GenBank/DDBJ whole genome shotgun (WGS) entry which is preliminary data.</text>
</comment>
<reference evidence="2 3" key="1">
    <citation type="submission" date="2023-06" db="EMBL/GenBank/DDBJ databases">
        <title>Sporosarcina sp. nov., isolated from Korean traditional fermented seafood 'Jeotgal'.</title>
        <authorList>
            <person name="Yang A.I."/>
            <person name="Shin N.-R."/>
        </authorList>
    </citation>
    <scope>NUCLEOTIDE SEQUENCE [LARGE SCALE GENOMIC DNA]</scope>
    <source>
        <strain evidence="2 3">KCTC43456</strain>
    </source>
</reference>
<feature type="transmembrane region" description="Helical" evidence="1">
    <location>
        <begin position="194"/>
        <end position="210"/>
    </location>
</feature>
<proteinExistence type="predicted"/>